<dbReference type="OrthoDB" id="3710041at2759"/>
<protein>
    <recommendedName>
        <fullName evidence="4">Secreted protein</fullName>
    </recommendedName>
</protein>
<dbReference type="EMBL" id="JAGMVJ010000031">
    <property type="protein sequence ID" value="KAH7068716.1"/>
    <property type="molecule type" value="Genomic_DNA"/>
</dbReference>
<comment type="caution">
    <text evidence="2">The sequence shown here is derived from an EMBL/GenBank/DDBJ whole genome shotgun (WGS) entry which is preliminary data.</text>
</comment>
<evidence type="ECO:0000256" key="1">
    <source>
        <dbReference type="SAM" id="SignalP"/>
    </source>
</evidence>
<reference evidence="2" key="1">
    <citation type="journal article" date="2021" name="Nat. Commun.">
        <title>Genetic determinants of endophytism in the Arabidopsis root mycobiome.</title>
        <authorList>
            <person name="Mesny F."/>
            <person name="Miyauchi S."/>
            <person name="Thiergart T."/>
            <person name="Pickel B."/>
            <person name="Atanasova L."/>
            <person name="Karlsson M."/>
            <person name="Huettel B."/>
            <person name="Barry K.W."/>
            <person name="Haridas S."/>
            <person name="Chen C."/>
            <person name="Bauer D."/>
            <person name="Andreopoulos W."/>
            <person name="Pangilinan J."/>
            <person name="LaButti K."/>
            <person name="Riley R."/>
            <person name="Lipzen A."/>
            <person name="Clum A."/>
            <person name="Drula E."/>
            <person name="Henrissat B."/>
            <person name="Kohler A."/>
            <person name="Grigoriev I.V."/>
            <person name="Martin F.M."/>
            <person name="Hacquard S."/>
        </authorList>
    </citation>
    <scope>NUCLEOTIDE SEQUENCE</scope>
    <source>
        <strain evidence="2">MPI-SDFR-AT-0120</strain>
    </source>
</reference>
<keyword evidence="1" id="KW-0732">Signal</keyword>
<sequence length="348" mass="37952">MLSLLAFATALLCSASASSEGISSRGLPSEAVLLVNCGSTTGGMLSLHDYVYYYGSDREARLNTYPAAIGKPTDPGTHDGPIYNIDWHSGTPERPITADLNNAIKRKFTLHSLNDVGVTKNGEKIKAVAKLDGNDMQCYQENSKIGEFVKDRDQFKCVVNYRCVKKSPTATAQLFLYKSTTTFEGLNLCGDREPAEPYHAFSSFTQWMNGMRDPNTKFDLLNTPEERCSMSFSEENVDINDISVIGDGDVQRFWYNGVAAGIKKHGIAIEPNAGCKAYYPSGGYLEVKTPEKTMRYHFSVTCEKKKKCDSTPYMAVLNGVLASAAAVEAPGTINGPVKTSFADGKGKC</sequence>
<evidence type="ECO:0000313" key="3">
    <source>
        <dbReference type="Proteomes" id="UP000813461"/>
    </source>
</evidence>
<evidence type="ECO:0000313" key="2">
    <source>
        <dbReference type="EMBL" id="KAH7068716.1"/>
    </source>
</evidence>
<dbReference type="AlphaFoldDB" id="A0A8K0VRH7"/>
<evidence type="ECO:0008006" key="4">
    <source>
        <dbReference type="Google" id="ProtNLM"/>
    </source>
</evidence>
<feature type="chain" id="PRO_5035467578" description="Secreted protein" evidence="1">
    <location>
        <begin position="20"/>
        <end position="348"/>
    </location>
</feature>
<proteinExistence type="predicted"/>
<organism evidence="2 3">
    <name type="scientific">Paraphoma chrysanthemicola</name>
    <dbReference type="NCBI Taxonomy" id="798071"/>
    <lineage>
        <taxon>Eukaryota</taxon>
        <taxon>Fungi</taxon>
        <taxon>Dikarya</taxon>
        <taxon>Ascomycota</taxon>
        <taxon>Pezizomycotina</taxon>
        <taxon>Dothideomycetes</taxon>
        <taxon>Pleosporomycetidae</taxon>
        <taxon>Pleosporales</taxon>
        <taxon>Pleosporineae</taxon>
        <taxon>Phaeosphaeriaceae</taxon>
        <taxon>Paraphoma</taxon>
    </lineage>
</organism>
<gene>
    <name evidence="2" type="ORF">FB567DRAFT_248967</name>
</gene>
<keyword evidence="3" id="KW-1185">Reference proteome</keyword>
<name>A0A8K0VRH7_9PLEO</name>
<feature type="signal peptide" evidence="1">
    <location>
        <begin position="1"/>
        <end position="19"/>
    </location>
</feature>
<accession>A0A8K0VRH7</accession>
<dbReference type="Proteomes" id="UP000813461">
    <property type="component" value="Unassembled WGS sequence"/>
</dbReference>